<dbReference type="KEGG" id="twi:Thewi_0327"/>
<evidence type="ECO:0000256" key="2">
    <source>
        <dbReference type="ARBA" id="ARBA00023015"/>
    </source>
</evidence>
<proteinExistence type="predicted"/>
<dbReference type="EMBL" id="CP002991">
    <property type="protein sequence ID" value="AEM77823.1"/>
    <property type="molecule type" value="Genomic_DNA"/>
</dbReference>
<dbReference type="InterPro" id="IPR036634">
    <property type="entry name" value="PRD_sf"/>
</dbReference>
<dbReference type="Pfam" id="PF05043">
    <property type="entry name" value="Mga"/>
    <property type="match status" value="1"/>
</dbReference>
<name>G2MSP6_9THEO</name>
<evidence type="ECO:0000313" key="8">
    <source>
        <dbReference type="Proteomes" id="UP000008276"/>
    </source>
</evidence>
<dbReference type="PANTHER" id="PTHR30185">
    <property type="entry name" value="CRYPTIC BETA-GLUCOSIDE BGL OPERON ANTITERMINATOR"/>
    <property type="match status" value="1"/>
</dbReference>
<organism evidence="7 8">
    <name type="scientific">Thermoanaerobacter wiegelii Rt8.B1</name>
    <dbReference type="NCBI Taxonomy" id="697303"/>
    <lineage>
        <taxon>Bacteria</taxon>
        <taxon>Bacillati</taxon>
        <taxon>Bacillota</taxon>
        <taxon>Clostridia</taxon>
        <taxon>Thermoanaerobacterales</taxon>
        <taxon>Thermoanaerobacteraceae</taxon>
        <taxon>Thermoanaerobacter</taxon>
    </lineage>
</organism>
<keyword evidence="4" id="KW-0804">Transcription</keyword>
<keyword evidence="8" id="KW-1185">Reference proteome</keyword>
<keyword evidence="3" id="KW-0010">Activator</keyword>
<dbReference type="Gene3D" id="1.10.1790.10">
    <property type="entry name" value="PRD domain"/>
    <property type="match status" value="1"/>
</dbReference>
<dbReference type="Proteomes" id="UP000008276">
    <property type="component" value="Chromosome"/>
</dbReference>
<accession>G2MSP6</accession>
<dbReference type="PROSITE" id="PS51000">
    <property type="entry name" value="HTH_DEOR_2"/>
    <property type="match status" value="1"/>
</dbReference>
<dbReference type="Gene3D" id="1.10.10.10">
    <property type="entry name" value="Winged helix-like DNA-binding domain superfamily/Winged helix DNA-binding domain"/>
    <property type="match status" value="2"/>
</dbReference>
<dbReference type="InterPro" id="IPR036390">
    <property type="entry name" value="WH_DNA-bd_sf"/>
</dbReference>
<dbReference type="HOGENOM" id="CLU_3085776_0_0_9"/>
<evidence type="ECO:0000313" key="7">
    <source>
        <dbReference type="EMBL" id="AEM77823.1"/>
    </source>
</evidence>
<evidence type="ECO:0000259" key="6">
    <source>
        <dbReference type="PROSITE" id="PS51372"/>
    </source>
</evidence>
<keyword evidence="1" id="KW-0677">Repeat</keyword>
<dbReference type="eggNOG" id="COG3711">
    <property type="taxonomic scope" value="Bacteria"/>
</dbReference>
<dbReference type="InterPro" id="IPR011608">
    <property type="entry name" value="PRD"/>
</dbReference>
<reference evidence="7 8" key="1">
    <citation type="submission" date="2011-08" db="EMBL/GenBank/DDBJ databases">
        <title>Complete sequence of Thermoanaerobacter wiegelii Rt8.B1.</title>
        <authorList>
            <consortium name="US DOE Joint Genome Institute"/>
            <person name="Lucas S."/>
            <person name="Han J."/>
            <person name="Lapidus A."/>
            <person name="Cheng J.-F."/>
            <person name="Goodwin L."/>
            <person name="Pitluck S."/>
            <person name="Peters L."/>
            <person name="Mikhailova N."/>
            <person name="Zeytun A."/>
            <person name="Daligault H."/>
            <person name="Detter J.C."/>
            <person name="Han C."/>
            <person name="Tapia R."/>
            <person name="Land M."/>
            <person name="Hauser L."/>
            <person name="Kyrpides N."/>
            <person name="Ivanova N."/>
            <person name="Pagani I."/>
            <person name="Hemme C."/>
            <person name="Woyke T."/>
        </authorList>
    </citation>
    <scope>NUCLEOTIDE SEQUENCE [LARGE SCALE GENOMIC DNA]</scope>
    <source>
        <strain evidence="7 8">Rt8.B1</strain>
    </source>
</reference>
<dbReference type="InterPro" id="IPR007737">
    <property type="entry name" value="Mga_HTH"/>
</dbReference>
<dbReference type="AlphaFoldDB" id="G2MSP6"/>
<dbReference type="InterPro" id="IPR036388">
    <property type="entry name" value="WH-like_DNA-bd_sf"/>
</dbReference>
<dbReference type="STRING" id="697303.Thewi_0327"/>
<dbReference type="PROSITE" id="PS51372">
    <property type="entry name" value="PRD_2"/>
    <property type="match status" value="1"/>
</dbReference>
<dbReference type="InterPro" id="IPR013196">
    <property type="entry name" value="HTH_11"/>
</dbReference>
<dbReference type="InterPro" id="IPR050661">
    <property type="entry name" value="BglG_antiterminators"/>
</dbReference>
<dbReference type="InterPro" id="IPR001034">
    <property type="entry name" value="DeoR_HTH"/>
</dbReference>
<dbReference type="GO" id="GO:0003700">
    <property type="term" value="F:DNA-binding transcription factor activity"/>
    <property type="evidence" value="ECO:0007669"/>
    <property type="project" value="InterPro"/>
</dbReference>
<dbReference type="SUPFAM" id="SSF63520">
    <property type="entry name" value="PTS-regulatory domain, PRD"/>
    <property type="match status" value="1"/>
</dbReference>
<keyword evidence="2" id="KW-0805">Transcription regulation</keyword>
<dbReference type="SUPFAM" id="SSF46785">
    <property type="entry name" value="Winged helix' DNA-binding domain"/>
    <property type="match status" value="2"/>
</dbReference>
<evidence type="ECO:0000259" key="5">
    <source>
        <dbReference type="PROSITE" id="PS51000"/>
    </source>
</evidence>
<evidence type="ECO:0000256" key="3">
    <source>
        <dbReference type="ARBA" id="ARBA00023159"/>
    </source>
</evidence>
<gene>
    <name evidence="7" type="ORF">Thewi_0327</name>
</gene>
<feature type="domain" description="HTH deoR-type" evidence="5">
    <location>
        <begin position="2"/>
        <end position="71"/>
    </location>
</feature>
<dbReference type="PANTHER" id="PTHR30185:SF13">
    <property type="entry name" value="LICABCH OPERON REGULATOR-RELATED"/>
    <property type="match status" value="1"/>
</dbReference>
<feature type="domain" description="PRD" evidence="6">
    <location>
        <begin position="185"/>
        <end position="275"/>
    </location>
</feature>
<dbReference type="Pfam" id="PF00874">
    <property type="entry name" value="PRD"/>
    <property type="match status" value="1"/>
</dbReference>
<sequence>MDARKKKILKKLLENKKPITSEYLSKLLGVSSRTIRNDIKELNEELKDKSIEIISLPGVGYFIRFTGGDKEKGIIKEVMDDDNYVVPTMPEERVRCIIKKLLYNDCFITFEELARDLYVSKSTIVNDVNKAVEWLTKHNLKLFRKPNDGIKIEWNEMNLRFAISDYLNEQNNKSALYDVSAFEEMFKDISLEKMKNIIIDAQKEMDYKLSDIAFYTLLIHIAIAIKRIKQNKTINVSNEAFKNMKDKKEYKIAQGIVKAIEKSFDINMPVGGICK</sequence>
<evidence type="ECO:0000256" key="4">
    <source>
        <dbReference type="ARBA" id="ARBA00023163"/>
    </source>
</evidence>
<evidence type="ECO:0000256" key="1">
    <source>
        <dbReference type="ARBA" id="ARBA00022737"/>
    </source>
</evidence>
<protein>
    <submittedName>
        <fullName evidence="7">Transcriptional antiterminator, BglG</fullName>
    </submittedName>
</protein>
<dbReference type="Pfam" id="PF08279">
    <property type="entry name" value="HTH_11"/>
    <property type="match status" value="1"/>
</dbReference>